<accession>A0ABD6PYP2</accession>
<dbReference type="RefSeq" id="WP_071768038.1">
    <property type="nucleotide sequence ID" value="NZ_MEAU01000035.1"/>
</dbReference>
<feature type="transmembrane region" description="Helical" evidence="7">
    <location>
        <begin position="282"/>
        <end position="302"/>
    </location>
</feature>
<dbReference type="Proteomes" id="UP000183667">
    <property type="component" value="Unassembled WGS sequence"/>
</dbReference>
<feature type="transmembrane region" description="Helical" evidence="7">
    <location>
        <begin position="122"/>
        <end position="139"/>
    </location>
</feature>
<evidence type="ECO:0000256" key="5">
    <source>
        <dbReference type="ARBA" id="ARBA00022989"/>
    </source>
</evidence>
<evidence type="ECO:0000313" key="9">
    <source>
        <dbReference type="Proteomes" id="UP000183667"/>
    </source>
</evidence>
<evidence type="ECO:0000256" key="4">
    <source>
        <dbReference type="ARBA" id="ARBA00022692"/>
    </source>
</evidence>
<dbReference type="EMBL" id="MEAU01000035">
    <property type="protein sequence ID" value="OJA43746.1"/>
    <property type="molecule type" value="Genomic_DNA"/>
</dbReference>
<keyword evidence="6 7" id="KW-0472">Membrane</keyword>
<protein>
    <submittedName>
        <fullName evidence="8">Chromate ion family chromate transporter</fullName>
    </submittedName>
</protein>
<comment type="similarity">
    <text evidence="2">Belongs to the chromate ion transporter (CHR) (TC 2.A.51) family.</text>
</comment>
<dbReference type="AlphaFoldDB" id="A0ABD6PYP2"/>
<dbReference type="InterPro" id="IPR014047">
    <property type="entry name" value="Chr_Tranpt_l_chain"/>
</dbReference>
<dbReference type="PIRSF" id="PIRSF004810">
    <property type="entry name" value="ChrA"/>
    <property type="match status" value="1"/>
</dbReference>
<dbReference type="InterPro" id="IPR003370">
    <property type="entry name" value="Chromate_transpt"/>
</dbReference>
<feature type="transmembrane region" description="Helical" evidence="7">
    <location>
        <begin position="308"/>
        <end position="330"/>
    </location>
</feature>
<feature type="transmembrane region" description="Helical" evidence="7">
    <location>
        <begin position="151"/>
        <end position="169"/>
    </location>
</feature>
<feature type="transmembrane region" description="Helical" evidence="7">
    <location>
        <begin position="90"/>
        <end position="110"/>
    </location>
</feature>
<evidence type="ECO:0000256" key="1">
    <source>
        <dbReference type="ARBA" id="ARBA00004651"/>
    </source>
</evidence>
<dbReference type="Pfam" id="PF02417">
    <property type="entry name" value="Chromate_transp"/>
    <property type="match status" value="2"/>
</dbReference>
<comment type="caution">
    <text evidence="8">The sequence shown here is derived from an EMBL/GenBank/DDBJ whole genome shotgun (WGS) entry which is preliminary data.</text>
</comment>
<reference evidence="9" key="1">
    <citation type="submission" date="2016-08" db="EMBL/GenBank/DDBJ databases">
        <title>Population biology and virulence potential of Burkholderia ubonensis.</title>
        <authorList>
            <person name="Price E.P."/>
            <person name="Currie B.J."/>
            <person name="Wagner D.M."/>
        </authorList>
    </citation>
    <scope>NUCLEOTIDE SEQUENCE [LARGE SCALE GENOMIC DNA]</scope>
    <source>
        <strain evidence="9">MSMB0103</strain>
    </source>
</reference>
<evidence type="ECO:0000256" key="3">
    <source>
        <dbReference type="ARBA" id="ARBA00022475"/>
    </source>
</evidence>
<evidence type="ECO:0000256" key="7">
    <source>
        <dbReference type="SAM" id="Phobius"/>
    </source>
</evidence>
<keyword evidence="4 7" id="KW-0812">Transmembrane</keyword>
<sequence length="412" mass="42649">MEAGRSTSSTVRAGSALEVLRVFLKLGVTSFGGPVAHIGYFHREFVKRRGWLDDAAFTDLMGLCQFLPGPASSQLGFSIGLLRAGWRGALAAWCGFTLPSVALLLAFAAIAPALNGPDGSGLIHGLKLVAVAVVAQAVWDMARRLCADRRRAAIALVAVALLNLLATVYAQLLVIVLGAVLGYVLCETSAATATANARRHADAVRLSRTASAIALTLFCALLFGLPALAAADPTGAVRVFDAFYHSGALVFGGGHVVLPLLQQATVAHGWVSSTDFLAGYGAAQAAPGPLFTFAAFLGWIMGAAPNHAWGAALATAGIFLPGLLLVLAALPYWQSLRARPAAVAVLSGVNAAVVGVLASALYAPVWTSAVLSGIDFAIATVGLFLLTRWKVPPLVIVVLCACAEVKFMRIAK</sequence>
<evidence type="ECO:0000313" key="8">
    <source>
        <dbReference type="EMBL" id="OJA43746.1"/>
    </source>
</evidence>
<dbReference type="GO" id="GO:0005886">
    <property type="term" value="C:plasma membrane"/>
    <property type="evidence" value="ECO:0007669"/>
    <property type="project" value="UniProtKB-SubCell"/>
</dbReference>
<evidence type="ECO:0000256" key="6">
    <source>
        <dbReference type="ARBA" id="ARBA00023136"/>
    </source>
</evidence>
<feature type="transmembrane region" description="Helical" evidence="7">
    <location>
        <begin position="342"/>
        <end position="363"/>
    </location>
</feature>
<name>A0ABD6PYP2_9BURK</name>
<feature type="transmembrane region" description="Helical" evidence="7">
    <location>
        <begin position="175"/>
        <end position="197"/>
    </location>
</feature>
<feature type="transmembrane region" description="Helical" evidence="7">
    <location>
        <begin position="242"/>
        <end position="261"/>
    </location>
</feature>
<organism evidence="8 9">
    <name type="scientific">Burkholderia ubonensis</name>
    <dbReference type="NCBI Taxonomy" id="101571"/>
    <lineage>
        <taxon>Bacteria</taxon>
        <taxon>Pseudomonadati</taxon>
        <taxon>Pseudomonadota</taxon>
        <taxon>Betaproteobacteria</taxon>
        <taxon>Burkholderiales</taxon>
        <taxon>Burkholderiaceae</taxon>
        <taxon>Burkholderia</taxon>
        <taxon>Burkholderia cepacia complex</taxon>
    </lineage>
</organism>
<feature type="transmembrane region" description="Helical" evidence="7">
    <location>
        <begin position="209"/>
        <end position="230"/>
    </location>
</feature>
<proteinExistence type="inferred from homology"/>
<evidence type="ECO:0000256" key="2">
    <source>
        <dbReference type="ARBA" id="ARBA00005262"/>
    </source>
</evidence>
<comment type="subcellular location">
    <subcellularLocation>
        <location evidence="1">Cell membrane</location>
        <topology evidence="1">Multi-pass membrane protein</topology>
    </subcellularLocation>
</comment>
<dbReference type="PANTHER" id="PTHR33567">
    <property type="entry name" value="CHROMATE ION TRANSPORTER (EUROFUNG)"/>
    <property type="match status" value="1"/>
</dbReference>
<gene>
    <name evidence="8" type="ORF">BGV66_23560</name>
</gene>
<dbReference type="NCBIfam" id="TIGR00937">
    <property type="entry name" value="2A51"/>
    <property type="match status" value="1"/>
</dbReference>
<keyword evidence="3" id="KW-1003">Cell membrane</keyword>
<keyword evidence="5 7" id="KW-1133">Transmembrane helix</keyword>
<dbReference type="PANTHER" id="PTHR33567:SF3">
    <property type="entry name" value="CHROMATE ION TRANSPORTER (EUROFUNG)"/>
    <property type="match status" value="1"/>
</dbReference>